<dbReference type="PROSITE" id="PS01081">
    <property type="entry name" value="HTH_TETR_1"/>
    <property type="match status" value="1"/>
</dbReference>
<dbReference type="SUPFAM" id="SSF48498">
    <property type="entry name" value="Tetracyclin repressor-like, C-terminal domain"/>
    <property type="match status" value="1"/>
</dbReference>
<dbReference type="PANTHER" id="PTHR30055:SF234">
    <property type="entry name" value="HTH-TYPE TRANSCRIPTIONAL REGULATOR BETI"/>
    <property type="match status" value="1"/>
</dbReference>
<dbReference type="PANTHER" id="PTHR30055">
    <property type="entry name" value="HTH-TYPE TRANSCRIPTIONAL REGULATOR RUTR"/>
    <property type="match status" value="1"/>
</dbReference>
<evidence type="ECO:0000313" key="6">
    <source>
        <dbReference type="EMBL" id="MEO3940865.1"/>
    </source>
</evidence>
<proteinExistence type="predicted"/>
<protein>
    <submittedName>
        <fullName evidence="6">TetR family transcriptional regulator</fullName>
    </submittedName>
</protein>
<dbReference type="Pfam" id="PF17920">
    <property type="entry name" value="TetR_C_16"/>
    <property type="match status" value="1"/>
</dbReference>
<dbReference type="PROSITE" id="PS50977">
    <property type="entry name" value="HTH_TETR_2"/>
    <property type="match status" value="1"/>
</dbReference>
<evidence type="ECO:0000256" key="2">
    <source>
        <dbReference type="ARBA" id="ARBA00023125"/>
    </source>
</evidence>
<keyword evidence="7" id="KW-1185">Reference proteome</keyword>
<dbReference type="InterPro" id="IPR023772">
    <property type="entry name" value="DNA-bd_HTH_TetR-type_CS"/>
</dbReference>
<comment type="caution">
    <text evidence="6">The sequence shown here is derived from an EMBL/GenBank/DDBJ whole genome shotgun (WGS) entry which is preliminary data.</text>
</comment>
<dbReference type="RefSeq" id="WP_202900163.1">
    <property type="nucleotide sequence ID" value="NZ_JBBMFV010000004.1"/>
</dbReference>
<evidence type="ECO:0000256" key="3">
    <source>
        <dbReference type="ARBA" id="ARBA00023163"/>
    </source>
</evidence>
<keyword evidence="1" id="KW-0805">Transcription regulation</keyword>
<dbReference type="InterPro" id="IPR041678">
    <property type="entry name" value="TetR_C_16"/>
</dbReference>
<sequence length="219" mass="23824">MAKQAAKTPDGAGSVADDELVRSGRDSDITRRALVRAARRRFATEGYRATTVRHIAADAGVNVALINRYFGSKEGLFEACMSRTVDELDPQTRQSAASVDEVIARLLAHVVQAPNADDPLQLLLLLRSSGDENADAIRRRTLEHFTEQLAAAAGWTPGDPDSQPLLLRAQMAIALMLGLVMLRTATEVQPLASSSAQQLTEPLEQVLRILLDTRIHPTH</sequence>
<dbReference type="SUPFAM" id="SSF46689">
    <property type="entry name" value="Homeodomain-like"/>
    <property type="match status" value="1"/>
</dbReference>
<gene>
    <name evidence="6" type="ORF">V3C41_07275</name>
</gene>
<keyword evidence="2 4" id="KW-0238">DNA-binding</keyword>
<dbReference type="InterPro" id="IPR009057">
    <property type="entry name" value="Homeodomain-like_sf"/>
</dbReference>
<evidence type="ECO:0000256" key="1">
    <source>
        <dbReference type="ARBA" id="ARBA00023015"/>
    </source>
</evidence>
<evidence type="ECO:0000259" key="5">
    <source>
        <dbReference type="PROSITE" id="PS50977"/>
    </source>
</evidence>
<name>A0ABV0GQR6_PAENI</name>
<feature type="DNA-binding region" description="H-T-H motif" evidence="4">
    <location>
        <begin position="51"/>
        <end position="70"/>
    </location>
</feature>
<dbReference type="PRINTS" id="PR00455">
    <property type="entry name" value="HTHTETR"/>
</dbReference>
<accession>A0ABV0GQR6</accession>
<keyword evidence="3" id="KW-0804">Transcription</keyword>
<dbReference type="Pfam" id="PF00440">
    <property type="entry name" value="TetR_N"/>
    <property type="match status" value="1"/>
</dbReference>
<feature type="domain" description="HTH tetR-type" evidence="5">
    <location>
        <begin position="28"/>
        <end position="88"/>
    </location>
</feature>
<evidence type="ECO:0000256" key="4">
    <source>
        <dbReference type="PROSITE-ProRule" id="PRU00335"/>
    </source>
</evidence>
<organism evidence="6 7">
    <name type="scientific">Paenarthrobacter nicotinovorans</name>
    <name type="common">Arthrobacter nicotinovorans</name>
    <dbReference type="NCBI Taxonomy" id="29320"/>
    <lineage>
        <taxon>Bacteria</taxon>
        <taxon>Bacillati</taxon>
        <taxon>Actinomycetota</taxon>
        <taxon>Actinomycetes</taxon>
        <taxon>Micrococcales</taxon>
        <taxon>Micrococcaceae</taxon>
        <taxon>Paenarthrobacter</taxon>
    </lineage>
</organism>
<reference evidence="6 7" key="1">
    <citation type="journal article" date="2024" name="Appl. Microbiol. Biotechnol.">
        <title>Biosynthetic gene clusters with biotechnological applications in novel Antarctic isolates from Actinomycetota.</title>
        <authorList>
            <person name="Bruna P."/>
            <person name="Nunez-Montero K."/>
            <person name="Contreras M.J."/>
            <person name="Leal K."/>
            <person name="Garcia M."/>
            <person name="Abanto M."/>
            <person name="Barrientos L."/>
        </authorList>
    </citation>
    <scope>NUCLEOTIDE SEQUENCE [LARGE SCALE GENOMIC DNA]</scope>
    <source>
        <strain evidence="6 7">Se16.17</strain>
    </source>
</reference>
<evidence type="ECO:0000313" key="7">
    <source>
        <dbReference type="Proteomes" id="UP001448614"/>
    </source>
</evidence>
<dbReference type="EMBL" id="JBBMFV010000004">
    <property type="protein sequence ID" value="MEO3940865.1"/>
    <property type="molecule type" value="Genomic_DNA"/>
</dbReference>
<dbReference type="Gene3D" id="1.10.357.10">
    <property type="entry name" value="Tetracycline Repressor, domain 2"/>
    <property type="match status" value="1"/>
</dbReference>
<dbReference type="InterPro" id="IPR036271">
    <property type="entry name" value="Tet_transcr_reg_TetR-rel_C_sf"/>
</dbReference>
<dbReference type="InterPro" id="IPR050109">
    <property type="entry name" value="HTH-type_TetR-like_transc_reg"/>
</dbReference>
<dbReference type="Proteomes" id="UP001448614">
    <property type="component" value="Unassembled WGS sequence"/>
</dbReference>
<dbReference type="InterPro" id="IPR001647">
    <property type="entry name" value="HTH_TetR"/>
</dbReference>